<feature type="region of interest" description="Disordered" evidence="1">
    <location>
        <begin position="142"/>
        <end position="175"/>
    </location>
</feature>
<evidence type="ECO:0000259" key="2">
    <source>
        <dbReference type="Pfam" id="PF14529"/>
    </source>
</evidence>
<name>A0A151WE52_9HYME</name>
<dbReference type="AlphaFoldDB" id="A0A151WE52"/>
<dbReference type="Gene3D" id="3.60.10.10">
    <property type="entry name" value="Endonuclease/exonuclease/phosphatase"/>
    <property type="match status" value="1"/>
</dbReference>
<keyword evidence="4" id="KW-1185">Reference proteome</keyword>
<feature type="domain" description="Endonuclease/exonuclease/phosphatase" evidence="2">
    <location>
        <begin position="27"/>
        <end position="90"/>
    </location>
</feature>
<dbReference type="EMBL" id="KQ983251">
    <property type="protein sequence ID" value="KYQ46154.1"/>
    <property type="molecule type" value="Genomic_DNA"/>
</dbReference>
<sequence length="175" mass="19855">MSQLSDGDMTIIQLRLNLDKNNHMDVLIGSVYMSYDSQASPKRIEELVTYAKKRRLEILLSCDANSHHTGWGSSNINSRGESFHEFIMGTRSAWDVERSVLKNVIRNNLSLPTVVNKMVERNEHGQAVLHFCATIMARKERNERVRRRERDFPLTQDGADPTPGLISDKAGGRST</sequence>
<evidence type="ECO:0000313" key="3">
    <source>
        <dbReference type="EMBL" id="KYQ46154.1"/>
    </source>
</evidence>
<gene>
    <name evidence="3" type="ORF">ALC60_14853</name>
</gene>
<accession>A0A151WE52</accession>
<dbReference type="InterPro" id="IPR005135">
    <property type="entry name" value="Endo/exonuclease/phosphatase"/>
</dbReference>
<dbReference type="Pfam" id="PF14529">
    <property type="entry name" value="Exo_endo_phos_2"/>
    <property type="match status" value="1"/>
</dbReference>
<reference evidence="3 4" key="1">
    <citation type="submission" date="2015-09" db="EMBL/GenBank/DDBJ databases">
        <title>Trachymyrmex zeteki WGS genome.</title>
        <authorList>
            <person name="Nygaard S."/>
            <person name="Hu H."/>
            <person name="Boomsma J."/>
            <person name="Zhang G."/>
        </authorList>
    </citation>
    <scope>NUCLEOTIDE SEQUENCE [LARGE SCALE GENOMIC DNA]</scope>
    <source>
        <strain evidence="3">Tzet28-1</strain>
        <tissue evidence="3">Whole body</tissue>
    </source>
</reference>
<evidence type="ECO:0000313" key="4">
    <source>
        <dbReference type="Proteomes" id="UP000075809"/>
    </source>
</evidence>
<dbReference type="InterPro" id="IPR036691">
    <property type="entry name" value="Endo/exonu/phosph_ase_sf"/>
</dbReference>
<dbReference type="GO" id="GO:0003824">
    <property type="term" value="F:catalytic activity"/>
    <property type="evidence" value="ECO:0007669"/>
    <property type="project" value="InterPro"/>
</dbReference>
<feature type="compositionally biased region" description="Basic and acidic residues" evidence="1">
    <location>
        <begin position="142"/>
        <end position="152"/>
    </location>
</feature>
<dbReference type="SUPFAM" id="SSF56219">
    <property type="entry name" value="DNase I-like"/>
    <property type="match status" value="1"/>
</dbReference>
<dbReference type="Proteomes" id="UP000075809">
    <property type="component" value="Unassembled WGS sequence"/>
</dbReference>
<proteinExistence type="predicted"/>
<protein>
    <recommendedName>
        <fullName evidence="2">Endonuclease/exonuclease/phosphatase domain-containing protein</fullName>
    </recommendedName>
</protein>
<evidence type="ECO:0000256" key="1">
    <source>
        <dbReference type="SAM" id="MobiDB-lite"/>
    </source>
</evidence>
<organism evidence="3 4">
    <name type="scientific">Mycetomoellerius zeteki</name>
    <dbReference type="NCBI Taxonomy" id="64791"/>
    <lineage>
        <taxon>Eukaryota</taxon>
        <taxon>Metazoa</taxon>
        <taxon>Ecdysozoa</taxon>
        <taxon>Arthropoda</taxon>
        <taxon>Hexapoda</taxon>
        <taxon>Insecta</taxon>
        <taxon>Pterygota</taxon>
        <taxon>Neoptera</taxon>
        <taxon>Endopterygota</taxon>
        <taxon>Hymenoptera</taxon>
        <taxon>Apocrita</taxon>
        <taxon>Aculeata</taxon>
        <taxon>Formicoidea</taxon>
        <taxon>Formicidae</taxon>
        <taxon>Myrmicinae</taxon>
        <taxon>Mycetomoellerius</taxon>
    </lineage>
</organism>